<dbReference type="Gene3D" id="3.50.50.60">
    <property type="entry name" value="FAD/NAD(P)-binding domain"/>
    <property type="match status" value="2"/>
</dbReference>
<dbReference type="Proteomes" id="UP000553948">
    <property type="component" value="Unassembled WGS sequence"/>
</dbReference>
<dbReference type="PANTHER" id="PTHR13847">
    <property type="entry name" value="SARCOSINE DEHYDROGENASE-RELATED"/>
    <property type="match status" value="1"/>
</dbReference>
<dbReference type="InterPro" id="IPR006076">
    <property type="entry name" value="FAD-dep_OxRdtase"/>
</dbReference>
<organism evidence="3 4">
    <name type="scientific">Pseudomonas putida</name>
    <name type="common">Arthrobacter siderocapsulatus</name>
    <dbReference type="NCBI Taxonomy" id="303"/>
    <lineage>
        <taxon>Bacteria</taxon>
        <taxon>Pseudomonadati</taxon>
        <taxon>Pseudomonadota</taxon>
        <taxon>Gammaproteobacteria</taxon>
        <taxon>Pseudomonadales</taxon>
        <taxon>Pseudomonadaceae</taxon>
        <taxon>Pseudomonas</taxon>
    </lineage>
</organism>
<dbReference type="SUPFAM" id="SSF51905">
    <property type="entry name" value="FAD/NAD(P)-binding domain"/>
    <property type="match status" value="1"/>
</dbReference>
<dbReference type="Pfam" id="PF01266">
    <property type="entry name" value="DAO"/>
    <property type="match status" value="1"/>
</dbReference>
<comment type="caution">
    <text evidence="3">The sequence shown here is derived from an EMBL/GenBank/DDBJ whole genome shotgun (WGS) entry which is preliminary data.</text>
</comment>
<protein>
    <submittedName>
        <fullName evidence="3">FAD-binding oxidoreductase</fullName>
    </submittedName>
</protein>
<dbReference type="Gene3D" id="3.30.9.10">
    <property type="entry name" value="D-Amino Acid Oxidase, subunit A, domain 2"/>
    <property type="match status" value="1"/>
</dbReference>
<evidence type="ECO:0000313" key="4">
    <source>
        <dbReference type="Proteomes" id="UP000553948"/>
    </source>
</evidence>
<dbReference type="RefSeq" id="WP_176516555.1">
    <property type="nucleotide sequence ID" value="NZ_CP060529.1"/>
</dbReference>
<sequence length="411" mass="44540">MSKLIVIGSGIVGLACAWAAQKEGWTITLVDRDFAGDRTSHGNAGGIGTSECLPLTLSGLGWKPLKWLADPLGPLSIRWQYVPRLLPWALQLQKVGKSQNYLRIATALNNLNQRALADFKEMMVDIGAADEVHEAGALLVYETEEAFQADQVSINLKRSLGVRLREVRKAELLELEPNLAPVFERALMIEDWCHVNDPKAIVDRLRATIESRGAKLVEATALRLDVSQKFPSVALENGSIITGDKVVVAAGVWATKLAASIGDRLLIESERGYNTTLPASAKLLNREVIFAEAMFVATPLTLGLRIGGAAEFAGIDAAPNFQRSDALLKLSRKYLPSADSTDQKQWMGHRPSTPDSLPIIGVSSKSDTVIYACGHGHLGLTQSATTAKLVSSILVNRLPEVDITPYAANRF</sequence>
<dbReference type="GO" id="GO:0005737">
    <property type="term" value="C:cytoplasm"/>
    <property type="evidence" value="ECO:0007669"/>
    <property type="project" value="TreeGrafter"/>
</dbReference>
<evidence type="ECO:0000313" key="3">
    <source>
        <dbReference type="EMBL" id="MBA6118814.1"/>
    </source>
</evidence>
<evidence type="ECO:0000256" key="1">
    <source>
        <dbReference type="ARBA" id="ARBA00023002"/>
    </source>
</evidence>
<dbReference type="InterPro" id="IPR036188">
    <property type="entry name" value="FAD/NAD-bd_sf"/>
</dbReference>
<dbReference type="SUPFAM" id="SSF54373">
    <property type="entry name" value="FAD-linked reductases, C-terminal domain"/>
    <property type="match status" value="1"/>
</dbReference>
<dbReference type="PROSITE" id="PS51257">
    <property type="entry name" value="PROKAR_LIPOPROTEIN"/>
    <property type="match status" value="1"/>
</dbReference>
<keyword evidence="1" id="KW-0560">Oxidoreductase</keyword>
<accession>A0A7W2L5F2</accession>
<name>A0A7W2L5F2_PSEPU</name>
<evidence type="ECO:0000259" key="2">
    <source>
        <dbReference type="Pfam" id="PF01266"/>
    </source>
</evidence>
<feature type="domain" description="FAD dependent oxidoreductase" evidence="2">
    <location>
        <begin position="4"/>
        <end position="391"/>
    </location>
</feature>
<proteinExistence type="predicted"/>
<dbReference type="AlphaFoldDB" id="A0A7W2L5F2"/>
<reference evidence="3 4" key="1">
    <citation type="submission" date="2020-07" db="EMBL/GenBank/DDBJ databases">
        <title>Diversity of carbapenemase encoding genes among Pseudomonas putida group clinical isolates in a tertiary Brazilian hospital.</title>
        <authorList>
            <person name="Alberto-Lei F."/>
            <person name="Nodari C.S."/>
            <person name="Streling A.P."/>
            <person name="Paulino J.T."/>
            <person name="Bessa-Neto F.O."/>
            <person name="Cayo R."/>
            <person name="Gales A.C."/>
        </authorList>
    </citation>
    <scope>NUCLEOTIDE SEQUENCE [LARGE SCALE GENOMIC DNA]</scope>
    <source>
        <strain evidence="3 4">12464</strain>
    </source>
</reference>
<gene>
    <name evidence="3" type="ORF">H4C47_24170</name>
</gene>
<dbReference type="GO" id="GO:0016491">
    <property type="term" value="F:oxidoreductase activity"/>
    <property type="evidence" value="ECO:0007669"/>
    <property type="project" value="UniProtKB-KW"/>
</dbReference>
<dbReference type="EMBL" id="JACGDG010000027">
    <property type="protein sequence ID" value="MBA6118814.1"/>
    <property type="molecule type" value="Genomic_DNA"/>
</dbReference>
<dbReference type="PANTHER" id="PTHR13847:SF289">
    <property type="entry name" value="GLYCINE OXIDASE"/>
    <property type="match status" value="1"/>
</dbReference>